<protein>
    <submittedName>
        <fullName evidence="3">Protein bax</fullName>
    </submittedName>
</protein>
<dbReference type="PANTHER" id="PTHR40572">
    <property type="entry name" value="PROTEIN BAX"/>
    <property type="match status" value="1"/>
</dbReference>
<name>A0ABV6G6X2_9GAMM</name>
<reference evidence="3 4" key="1">
    <citation type="submission" date="2024-09" db="EMBL/GenBank/DDBJ databases">
        <authorList>
            <person name="Sun Q."/>
            <person name="Mori K."/>
        </authorList>
    </citation>
    <scope>NUCLEOTIDE SEQUENCE [LARGE SCALE GENOMIC DNA]</scope>
    <source>
        <strain evidence="3 4">CCM 7415</strain>
    </source>
</reference>
<dbReference type="EMBL" id="JBHLVX010000056">
    <property type="protein sequence ID" value="MFC0269290.1"/>
    <property type="molecule type" value="Genomic_DNA"/>
</dbReference>
<organism evidence="3 4">
    <name type="scientific">Kushneria aurantia</name>
    <dbReference type="NCBI Taxonomy" id="504092"/>
    <lineage>
        <taxon>Bacteria</taxon>
        <taxon>Pseudomonadati</taxon>
        <taxon>Pseudomonadota</taxon>
        <taxon>Gammaproteobacteria</taxon>
        <taxon>Oceanospirillales</taxon>
        <taxon>Halomonadaceae</taxon>
        <taxon>Kushneria</taxon>
    </lineage>
</organism>
<comment type="caution">
    <text evidence="3">The sequence shown here is derived from an EMBL/GenBank/DDBJ whole genome shotgun (WGS) entry which is preliminary data.</text>
</comment>
<dbReference type="Pfam" id="PF01832">
    <property type="entry name" value="Glucosaminidase"/>
    <property type="match status" value="1"/>
</dbReference>
<evidence type="ECO:0000313" key="3">
    <source>
        <dbReference type="EMBL" id="MFC0269290.1"/>
    </source>
</evidence>
<accession>A0ABV6G6X2</accession>
<evidence type="ECO:0000313" key="4">
    <source>
        <dbReference type="Proteomes" id="UP001589814"/>
    </source>
</evidence>
<keyword evidence="1" id="KW-0732">Signal</keyword>
<proteinExistence type="predicted"/>
<dbReference type="InterPro" id="IPR053195">
    <property type="entry name" value="Bax-like"/>
</dbReference>
<feature type="signal peptide" evidence="1">
    <location>
        <begin position="1"/>
        <end position="28"/>
    </location>
</feature>
<feature type="domain" description="Mannosyl-glycoprotein endo-beta-N-acetylglucosamidase-like" evidence="2">
    <location>
        <begin position="120"/>
        <end position="201"/>
    </location>
</feature>
<evidence type="ECO:0000256" key="1">
    <source>
        <dbReference type="SAM" id="SignalP"/>
    </source>
</evidence>
<evidence type="ECO:0000259" key="2">
    <source>
        <dbReference type="Pfam" id="PF01832"/>
    </source>
</evidence>
<dbReference type="RefSeq" id="WP_156826759.1">
    <property type="nucleotide sequence ID" value="NZ_JBHLVX010000056.1"/>
</dbReference>
<dbReference type="PANTHER" id="PTHR40572:SF1">
    <property type="entry name" value="PROTEIN BAX"/>
    <property type="match status" value="1"/>
</dbReference>
<gene>
    <name evidence="3" type="ORF">ACFFHW_15070</name>
</gene>
<dbReference type="NCBIfam" id="NF007681">
    <property type="entry name" value="PRK10356.1"/>
    <property type="match status" value="1"/>
</dbReference>
<keyword evidence="4" id="KW-1185">Reference proteome</keyword>
<dbReference type="Gene3D" id="1.10.530.10">
    <property type="match status" value="1"/>
</dbReference>
<dbReference type="InterPro" id="IPR002901">
    <property type="entry name" value="MGlyc_endo_b_GlcNAc-like_dom"/>
</dbReference>
<dbReference type="Proteomes" id="UP001589814">
    <property type="component" value="Unassembled WGS sequence"/>
</dbReference>
<sequence>MTRMHRLLTTLTLVLALMMVGSPAPLHADTSRSTQQMPDLRQYKAGSERKIAFFNLMIPLIEQANNAIRSDRDWLLQMNIGQRWDDASRQQLADLCERYGLSCSSENDVDWTTLLQRVDTVPIQLVLIQAVEESGWGTSRFAREGNNLFGMRCFGNSCGLEHAGNGNGFQSFDSLQDGIAAYMRNLNTHKAYQGMRKQRAALREQGKNVNALALIPSLERYSTRGQDYLAALQSLLSTNSSLIEEVRRQEDDEQDPA</sequence>
<feature type="chain" id="PRO_5046201420" evidence="1">
    <location>
        <begin position="29"/>
        <end position="257"/>
    </location>
</feature>